<gene>
    <name evidence="3" type="ORF">NEMVEDRAFT_v1g247282</name>
</gene>
<evidence type="ECO:0000313" key="4">
    <source>
        <dbReference type="Proteomes" id="UP000001593"/>
    </source>
</evidence>
<dbReference type="InterPro" id="IPR001660">
    <property type="entry name" value="SAM"/>
</dbReference>
<dbReference type="EMBL" id="DS469793">
    <property type="protein sequence ID" value="EDO33046.1"/>
    <property type="molecule type" value="Genomic_DNA"/>
</dbReference>
<evidence type="ECO:0000313" key="3">
    <source>
        <dbReference type="EMBL" id="EDO33046.1"/>
    </source>
</evidence>
<dbReference type="SMART" id="SM00454">
    <property type="entry name" value="SAM"/>
    <property type="match status" value="1"/>
</dbReference>
<feature type="domain" description="SAM" evidence="2">
    <location>
        <begin position="283"/>
        <end position="337"/>
    </location>
</feature>
<proteinExistence type="predicted"/>
<organism evidence="3 4">
    <name type="scientific">Nematostella vectensis</name>
    <name type="common">Starlet sea anemone</name>
    <dbReference type="NCBI Taxonomy" id="45351"/>
    <lineage>
        <taxon>Eukaryota</taxon>
        <taxon>Metazoa</taxon>
        <taxon>Cnidaria</taxon>
        <taxon>Anthozoa</taxon>
        <taxon>Hexacorallia</taxon>
        <taxon>Actiniaria</taxon>
        <taxon>Edwardsiidae</taxon>
        <taxon>Nematostella</taxon>
    </lineage>
</organism>
<dbReference type="PANTHER" id="PTHR14454:SF11">
    <property type="entry name" value="SERRANO, ISOFORM F"/>
    <property type="match status" value="1"/>
</dbReference>
<reference evidence="3 4" key="1">
    <citation type="journal article" date="2007" name="Science">
        <title>Sea anemone genome reveals ancestral eumetazoan gene repertoire and genomic organization.</title>
        <authorList>
            <person name="Putnam N.H."/>
            <person name="Srivastava M."/>
            <person name="Hellsten U."/>
            <person name="Dirks B."/>
            <person name="Chapman J."/>
            <person name="Salamov A."/>
            <person name="Terry A."/>
            <person name="Shapiro H."/>
            <person name="Lindquist E."/>
            <person name="Kapitonov V.V."/>
            <person name="Jurka J."/>
            <person name="Genikhovich G."/>
            <person name="Grigoriev I.V."/>
            <person name="Lucas S.M."/>
            <person name="Steele R.E."/>
            <person name="Finnerty J.R."/>
            <person name="Technau U."/>
            <person name="Martindale M.Q."/>
            <person name="Rokhsar D.S."/>
        </authorList>
    </citation>
    <scope>NUCLEOTIDE SEQUENCE [LARGE SCALE GENOMIC DNA]</scope>
    <source>
        <strain evidence="4">CH2 X CH6</strain>
    </source>
</reference>
<dbReference type="InParanoid" id="A7STB5"/>
<dbReference type="Gene3D" id="1.10.150.50">
    <property type="entry name" value="Transcription Factor, Ets-1"/>
    <property type="match status" value="1"/>
</dbReference>
<dbReference type="Pfam" id="PF07647">
    <property type="entry name" value="SAM_2"/>
    <property type="match status" value="1"/>
</dbReference>
<dbReference type="Proteomes" id="UP000001593">
    <property type="component" value="Unassembled WGS sequence"/>
</dbReference>
<sequence length="349" mass="38886">MQEDDITPLPPPRGSSLSKEQKRAQTVKTNGVSQYEDSQAEIKPTIKPRTRFTKGAFSSISRGRTRLEAKGNDYMNYRTERAAHPGAIECHEKESIASQGHKIPPSVKAKPHNLPPATSRTVNTATDSASPRPRKVEHESNSGFLRRQTTVKTDSRGYVDTHSVCHKYLSDLSLSEKNKLEDLNSTPPTFHEKMNETAGLTLNAEKGYAQKDELIKGPRQVNSCGTDPGRHKTLTATVSLPCDFKEQGSDIYFEVKSIPGTNADRVNDLSIPPPPNPSKIEEWTVDDVANYLVYIKLGKYAESFKQKQVDGGIFLVLDEDILREDFGIKSRFERTKLCLAQKGWTPKTG</sequence>
<dbReference type="PANTHER" id="PTHR14454">
    <property type="entry name" value="GRB2-ASSOCIATED AND REGULATOR OF MAPK PROTEIN FAMILY MEMBER"/>
    <property type="match status" value="1"/>
</dbReference>
<evidence type="ECO:0000256" key="1">
    <source>
        <dbReference type="SAM" id="MobiDB-lite"/>
    </source>
</evidence>
<keyword evidence="4" id="KW-1185">Reference proteome</keyword>
<accession>A7STB5</accession>
<dbReference type="InterPro" id="IPR013761">
    <property type="entry name" value="SAM/pointed_sf"/>
</dbReference>
<feature type="compositionally biased region" description="Polar residues" evidence="1">
    <location>
        <begin position="116"/>
        <end position="129"/>
    </location>
</feature>
<dbReference type="eggNOG" id="ENOG502TCMS">
    <property type="taxonomic scope" value="Eukaryota"/>
</dbReference>
<dbReference type="HOGENOM" id="CLU_795252_0_0_1"/>
<evidence type="ECO:0000259" key="2">
    <source>
        <dbReference type="PROSITE" id="PS50105"/>
    </source>
</evidence>
<name>A7STB5_NEMVE</name>
<dbReference type="PROSITE" id="PS50105">
    <property type="entry name" value="SAM_DOMAIN"/>
    <property type="match status" value="1"/>
</dbReference>
<dbReference type="InterPro" id="IPR052281">
    <property type="entry name" value="GAREM"/>
</dbReference>
<feature type="region of interest" description="Disordered" evidence="1">
    <location>
        <begin position="103"/>
        <end position="143"/>
    </location>
</feature>
<protein>
    <recommendedName>
        <fullName evidence="2">SAM domain-containing protein</fullName>
    </recommendedName>
</protein>
<feature type="region of interest" description="Disordered" evidence="1">
    <location>
        <begin position="1"/>
        <end position="41"/>
    </location>
</feature>
<dbReference type="SUPFAM" id="SSF47769">
    <property type="entry name" value="SAM/Pointed domain"/>
    <property type="match status" value="1"/>
</dbReference>
<feature type="compositionally biased region" description="Polar residues" evidence="1">
    <location>
        <begin position="24"/>
        <end position="37"/>
    </location>
</feature>
<dbReference type="AlphaFoldDB" id="A7STB5"/>